<dbReference type="InterPro" id="IPR015422">
    <property type="entry name" value="PyrdxlP-dep_Trfase_small"/>
</dbReference>
<dbReference type="PIRSF" id="PIRSF000390">
    <property type="entry name" value="PLP_StrS"/>
    <property type="match status" value="1"/>
</dbReference>
<evidence type="ECO:0000313" key="7">
    <source>
        <dbReference type="Proteomes" id="UP000178272"/>
    </source>
</evidence>
<dbReference type="PANTHER" id="PTHR30244:SF36">
    <property type="entry name" value="3-OXO-GLUCOSE-6-PHOSPHATE:GLUTAMATE AMINOTRANSFERASE"/>
    <property type="match status" value="1"/>
</dbReference>
<reference evidence="6 7" key="1">
    <citation type="journal article" date="2016" name="Nat. Commun.">
        <title>Thousands of microbial genomes shed light on interconnected biogeochemical processes in an aquifer system.</title>
        <authorList>
            <person name="Anantharaman K."/>
            <person name="Brown C.T."/>
            <person name="Hug L.A."/>
            <person name="Sharon I."/>
            <person name="Castelle C.J."/>
            <person name="Probst A.J."/>
            <person name="Thomas B.C."/>
            <person name="Singh A."/>
            <person name="Wilkins M.J."/>
            <person name="Karaoz U."/>
            <person name="Brodie E.L."/>
            <person name="Williams K.H."/>
            <person name="Hubbard S.S."/>
            <person name="Banfield J.F."/>
        </authorList>
    </citation>
    <scope>NUCLEOTIDE SEQUENCE [LARGE SCALE GENOMIC DNA]</scope>
</reference>
<dbReference type="Proteomes" id="UP000178272">
    <property type="component" value="Unassembled WGS sequence"/>
</dbReference>
<keyword evidence="1 4" id="KW-0663">Pyridoxal phosphate</keyword>
<feature type="modified residue" description="N6-(pyridoxal phosphate)lysine" evidence="4">
    <location>
        <position position="190"/>
    </location>
</feature>
<dbReference type="InterPro" id="IPR015421">
    <property type="entry name" value="PyrdxlP-dep_Trfase_major"/>
</dbReference>
<dbReference type="Gene3D" id="3.90.1150.10">
    <property type="entry name" value="Aspartate Aminotransferase, domain 1"/>
    <property type="match status" value="1"/>
</dbReference>
<dbReference type="InterPro" id="IPR000653">
    <property type="entry name" value="DegT/StrS_aminotransferase"/>
</dbReference>
<dbReference type="Pfam" id="PF01041">
    <property type="entry name" value="DegT_DnrJ_EryC1"/>
    <property type="match status" value="1"/>
</dbReference>
<sequence>MAAQERRVPLVNFNKEYREVGDEIRQAIDRVCESGWYVLGEEVKGFEQEFAEYIGVDHAVGVASGTDAITLALKALGIKEGDGVVVPANVYPSAFGVAHSGAILQLADVSPDTLNLTVRTLGKAVNEETRAVLAVHLYGNPVNIKEVSDYCKNKGLFLIEDCAQATGALYGVKKVGSFGDISCFSFYPTKNLGALGDGGAVVTNNEQLAEKVRLWRMYGETERYESQLVGHNSRLDEIQAAILRAKLKHVDKWNHKRRAIAERYGNEFSKIPVTPVHDTSLGKAVYHLFVVRAPDRERLVGHLREKGVAVGVHYPQPIHLTKSFAHLGYRLGDFPVSEEASRLVLSLPCHPQMEEADIEQVVEAVKSFYSK</sequence>
<evidence type="ECO:0008006" key="8">
    <source>
        <dbReference type="Google" id="ProtNLM"/>
    </source>
</evidence>
<evidence type="ECO:0000256" key="1">
    <source>
        <dbReference type="ARBA" id="ARBA00022898"/>
    </source>
</evidence>
<evidence type="ECO:0000256" key="2">
    <source>
        <dbReference type="ARBA" id="ARBA00037999"/>
    </source>
</evidence>
<dbReference type="InterPro" id="IPR015424">
    <property type="entry name" value="PyrdxlP-dep_Trfase"/>
</dbReference>
<name>A0A1G1VCJ0_9BACT</name>
<evidence type="ECO:0000313" key="6">
    <source>
        <dbReference type="EMBL" id="OGY12942.1"/>
    </source>
</evidence>
<comment type="similarity">
    <text evidence="2 5">Belongs to the DegT/DnrJ/EryC1 family.</text>
</comment>
<evidence type="ECO:0000256" key="4">
    <source>
        <dbReference type="PIRSR" id="PIRSR000390-2"/>
    </source>
</evidence>
<feature type="active site" description="Proton acceptor" evidence="3">
    <location>
        <position position="190"/>
    </location>
</feature>
<protein>
    <recommendedName>
        <fullName evidence="8">Erythromycin biosynthesis sensory transduction protein eryC1</fullName>
    </recommendedName>
</protein>
<dbReference type="GO" id="GO:0030170">
    <property type="term" value="F:pyridoxal phosphate binding"/>
    <property type="evidence" value="ECO:0007669"/>
    <property type="project" value="TreeGrafter"/>
</dbReference>
<evidence type="ECO:0000256" key="3">
    <source>
        <dbReference type="PIRSR" id="PIRSR000390-1"/>
    </source>
</evidence>
<dbReference type="STRING" id="1797517.A3F61_00805"/>
<comment type="caution">
    <text evidence="6">The sequence shown here is derived from an EMBL/GenBank/DDBJ whole genome shotgun (WGS) entry which is preliminary data.</text>
</comment>
<dbReference type="CDD" id="cd00616">
    <property type="entry name" value="AHBA_syn"/>
    <property type="match status" value="1"/>
</dbReference>
<dbReference type="PANTHER" id="PTHR30244">
    <property type="entry name" value="TRANSAMINASE"/>
    <property type="match status" value="1"/>
</dbReference>
<dbReference type="GO" id="GO:0000271">
    <property type="term" value="P:polysaccharide biosynthetic process"/>
    <property type="evidence" value="ECO:0007669"/>
    <property type="project" value="TreeGrafter"/>
</dbReference>
<proteinExistence type="inferred from homology"/>
<evidence type="ECO:0000256" key="5">
    <source>
        <dbReference type="RuleBase" id="RU004508"/>
    </source>
</evidence>
<organism evidence="6 7">
    <name type="scientific">Candidatus Blackburnbacteria bacterium RIFCSPHIGHO2_12_FULL_41_13b</name>
    <dbReference type="NCBI Taxonomy" id="1797517"/>
    <lineage>
        <taxon>Bacteria</taxon>
        <taxon>Candidatus Blackburniibacteriota</taxon>
    </lineage>
</organism>
<dbReference type="Gene3D" id="3.40.640.10">
    <property type="entry name" value="Type I PLP-dependent aspartate aminotransferase-like (Major domain)"/>
    <property type="match status" value="1"/>
</dbReference>
<gene>
    <name evidence="6" type="ORF">A3F61_00805</name>
</gene>
<accession>A0A1G1VCJ0</accession>
<dbReference type="GO" id="GO:0008483">
    <property type="term" value="F:transaminase activity"/>
    <property type="evidence" value="ECO:0007669"/>
    <property type="project" value="TreeGrafter"/>
</dbReference>
<dbReference type="AlphaFoldDB" id="A0A1G1VCJ0"/>
<dbReference type="SUPFAM" id="SSF53383">
    <property type="entry name" value="PLP-dependent transferases"/>
    <property type="match status" value="1"/>
</dbReference>
<dbReference type="EMBL" id="MHCA01000004">
    <property type="protein sequence ID" value="OGY12942.1"/>
    <property type="molecule type" value="Genomic_DNA"/>
</dbReference>